<reference evidence="2 3" key="1">
    <citation type="submission" date="2023-09" db="EMBL/GenBank/DDBJ databases">
        <authorList>
            <person name="Wang M."/>
        </authorList>
    </citation>
    <scope>NUCLEOTIDE SEQUENCE [LARGE SCALE GENOMIC DNA]</scope>
    <source>
        <strain evidence="2">GT-2023</strain>
        <tissue evidence="2">Liver</tissue>
    </source>
</reference>
<evidence type="ECO:0000313" key="3">
    <source>
        <dbReference type="Proteomes" id="UP001558613"/>
    </source>
</evidence>
<feature type="compositionally biased region" description="Polar residues" evidence="1">
    <location>
        <begin position="65"/>
        <end position="79"/>
    </location>
</feature>
<evidence type="ECO:0008006" key="4">
    <source>
        <dbReference type="Google" id="ProtNLM"/>
    </source>
</evidence>
<feature type="compositionally biased region" description="Basic and acidic residues" evidence="1">
    <location>
        <begin position="33"/>
        <end position="47"/>
    </location>
</feature>
<evidence type="ECO:0000313" key="2">
    <source>
        <dbReference type="EMBL" id="KAL1273164.1"/>
    </source>
</evidence>
<dbReference type="EMBL" id="JAYMGO010000006">
    <property type="protein sequence ID" value="KAL1273164.1"/>
    <property type="molecule type" value="Genomic_DNA"/>
</dbReference>
<comment type="caution">
    <text evidence="2">The sequence shown here is derived from an EMBL/GenBank/DDBJ whole genome shotgun (WGS) entry which is preliminary data.</text>
</comment>
<feature type="region of interest" description="Disordered" evidence="1">
    <location>
        <begin position="25"/>
        <end position="79"/>
    </location>
</feature>
<accession>A0ABR3N892</accession>
<dbReference type="Proteomes" id="UP001558613">
    <property type="component" value="Unassembled WGS sequence"/>
</dbReference>
<gene>
    <name evidence="2" type="ORF">QQF64_029026</name>
</gene>
<name>A0ABR3N892_9TELE</name>
<organism evidence="2 3">
    <name type="scientific">Cirrhinus molitorella</name>
    <name type="common">mud carp</name>
    <dbReference type="NCBI Taxonomy" id="172907"/>
    <lineage>
        <taxon>Eukaryota</taxon>
        <taxon>Metazoa</taxon>
        <taxon>Chordata</taxon>
        <taxon>Craniata</taxon>
        <taxon>Vertebrata</taxon>
        <taxon>Euteleostomi</taxon>
        <taxon>Actinopterygii</taxon>
        <taxon>Neopterygii</taxon>
        <taxon>Teleostei</taxon>
        <taxon>Ostariophysi</taxon>
        <taxon>Cypriniformes</taxon>
        <taxon>Cyprinidae</taxon>
        <taxon>Labeoninae</taxon>
        <taxon>Labeonini</taxon>
        <taxon>Cirrhinus</taxon>
    </lineage>
</organism>
<proteinExistence type="predicted"/>
<protein>
    <recommendedName>
        <fullName evidence="4">Secreted protein</fullName>
    </recommendedName>
</protein>
<sequence length="79" mass="8616">MTCAFTLEAIYLLGTAEFLRGGVAARAGASSRTDTHRRYETGTERRGTPGNRRSLSVPAQRERVTSQLPSDAAKTNRSM</sequence>
<keyword evidence="3" id="KW-1185">Reference proteome</keyword>
<evidence type="ECO:0000256" key="1">
    <source>
        <dbReference type="SAM" id="MobiDB-lite"/>
    </source>
</evidence>